<dbReference type="PANTHER" id="PTHR31669:SF282">
    <property type="entry name" value="PROTEIN FAR1-RELATED SEQUENCE"/>
    <property type="match status" value="1"/>
</dbReference>
<keyword evidence="1" id="KW-0539">Nucleus</keyword>
<dbReference type="AlphaFoldDB" id="A0A3Q7J8I1"/>
<keyword evidence="1" id="KW-0863">Zinc-finger</keyword>
<reference evidence="3" key="2">
    <citation type="submission" date="2019-01" db="UniProtKB">
        <authorList>
            <consortium name="EnsemblPlants"/>
        </authorList>
    </citation>
    <scope>IDENTIFICATION</scope>
    <source>
        <strain evidence="3">cv. Heinz 1706</strain>
    </source>
</reference>
<keyword evidence="4" id="KW-1185">Reference proteome</keyword>
<dbReference type="STRING" id="4081.A0A3Q7J8I1"/>
<keyword evidence="1" id="KW-0479">Metal-binding</keyword>
<evidence type="ECO:0000256" key="1">
    <source>
        <dbReference type="RuleBase" id="RU367018"/>
    </source>
</evidence>
<evidence type="ECO:0000313" key="4">
    <source>
        <dbReference type="Proteomes" id="UP000004994"/>
    </source>
</evidence>
<dbReference type="OMA" id="ANEWVHE"/>
<reference evidence="3" key="1">
    <citation type="journal article" date="2012" name="Nature">
        <title>The tomato genome sequence provides insights into fleshy fruit evolution.</title>
        <authorList>
            <consortium name="Tomato Genome Consortium"/>
        </authorList>
    </citation>
    <scope>NUCLEOTIDE SEQUENCE [LARGE SCALE GENOMIC DNA]</scope>
    <source>
        <strain evidence="3">cv. Heinz 1706</strain>
    </source>
</reference>
<dbReference type="GO" id="GO:0008270">
    <property type="term" value="F:zinc ion binding"/>
    <property type="evidence" value="ECO:0007669"/>
    <property type="project" value="UniProtKB-UniRule"/>
</dbReference>
<feature type="domain" description="MULE transposase" evidence="2">
    <location>
        <begin position="2"/>
        <end position="90"/>
    </location>
</feature>
<comment type="function">
    <text evidence="1">Putative transcription activator involved in regulating light control of development.</text>
</comment>
<evidence type="ECO:0000313" key="3">
    <source>
        <dbReference type="EnsemblPlants" id="Solyc12g038653.1.1"/>
    </source>
</evidence>
<name>A0A3Q7J8I1_SOLLC</name>
<proteinExistence type="inferred from homology"/>
<dbReference type="InParanoid" id="A0A3Q7J8I1"/>
<organism evidence="3">
    <name type="scientific">Solanum lycopersicum</name>
    <name type="common">Tomato</name>
    <name type="synonym">Lycopersicon esculentum</name>
    <dbReference type="NCBI Taxonomy" id="4081"/>
    <lineage>
        <taxon>Eukaryota</taxon>
        <taxon>Viridiplantae</taxon>
        <taxon>Streptophyta</taxon>
        <taxon>Embryophyta</taxon>
        <taxon>Tracheophyta</taxon>
        <taxon>Spermatophyta</taxon>
        <taxon>Magnoliopsida</taxon>
        <taxon>eudicotyledons</taxon>
        <taxon>Gunneridae</taxon>
        <taxon>Pentapetalae</taxon>
        <taxon>asterids</taxon>
        <taxon>lamiids</taxon>
        <taxon>Solanales</taxon>
        <taxon>Solanaceae</taxon>
        <taxon>Solanoideae</taxon>
        <taxon>Solaneae</taxon>
        <taxon>Solanum</taxon>
        <taxon>Solanum subgen. Lycopersicon</taxon>
    </lineage>
</organism>
<keyword evidence="1" id="KW-0862">Zinc</keyword>
<comment type="similarity">
    <text evidence="1">Belongs to the FHY3/FAR1 family.</text>
</comment>
<dbReference type="Gramene" id="Solyc12g038653.1.1">
    <property type="protein sequence ID" value="Solyc12g038653.1.1"/>
    <property type="gene ID" value="Solyc12g038653.1"/>
</dbReference>
<dbReference type="EnsemblPlants" id="Solyc12g038653.1.1">
    <property type="protein sequence ID" value="Solyc12g038653.1.1"/>
    <property type="gene ID" value="Solyc12g038653.1"/>
</dbReference>
<protein>
    <recommendedName>
        <fullName evidence="1">Protein FAR1-RELATED SEQUENCE</fullName>
    </recommendedName>
</protein>
<dbReference type="GO" id="GO:0005634">
    <property type="term" value="C:nucleus"/>
    <property type="evidence" value="ECO:0007669"/>
    <property type="project" value="UniProtKB-SubCell"/>
</dbReference>
<comment type="subcellular location">
    <subcellularLocation>
        <location evidence="1">Nucleus</location>
    </subcellularLocation>
</comment>
<dbReference type="InterPro" id="IPR018289">
    <property type="entry name" value="MULE_transposase_dom"/>
</dbReference>
<dbReference type="PANTHER" id="PTHR31669">
    <property type="entry name" value="PROTEIN FAR1-RELATED SEQUENCE 10-RELATED"/>
    <property type="match status" value="1"/>
</dbReference>
<sequence length="285" mass="33499">MIFDTTYRTNRYDMICAPFVVVNNHWNNTFFGCAFLCNETSGSFVWLFQTFLKAMGGKTPKTIFTDQAPTIAFAIKEVFPGTCHRLCEWHSDRNAQKNIPQLYFKSGFRYCFDILLCNSESEFELIWKKMIDDWDFASNTWLQKLYDLRKNGVLRSTFSADIKSTQRSASTNRVFTEMSCKTMSITEFVKHYEQRTIEMRDIEAIEDYKSRGDPKIFIEDCEILKHAARVYTRRIYTRFQHEFLQGTTKRGSQTKYTILKGESEKTEIVQFNALDNSIICSCHMF</sequence>
<dbReference type="Proteomes" id="UP000004994">
    <property type="component" value="Chromosome 12"/>
</dbReference>
<dbReference type="Pfam" id="PF10551">
    <property type="entry name" value="MULE"/>
    <property type="match status" value="1"/>
</dbReference>
<dbReference type="GO" id="GO:0006355">
    <property type="term" value="P:regulation of DNA-templated transcription"/>
    <property type="evidence" value="ECO:0007669"/>
    <property type="project" value="UniProtKB-UniRule"/>
</dbReference>
<accession>A0A3Q7J8I1</accession>
<evidence type="ECO:0000259" key="2">
    <source>
        <dbReference type="Pfam" id="PF10551"/>
    </source>
</evidence>
<dbReference type="InterPro" id="IPR031052">
    <property type="entry name" value="FHY3/FAR1"/>
</dbReference>